<dbReference type="GO" id="GO:0008276">
    <property type="term" value="F:protein methyltransferase activity"/>
    <property type="evidence" value="ECO:0007669"/>
    <property type="project" value="UniProtKB-ARBA"/>
</dbReference>
<keyword evidence="4 10" id="KW-0863">Zinc-finger</keyword>
<reference evidence="14 15" key="1">
    <citation type="submission" date="2023-03" db="EMBL/GenBank/DDBJ databases">
        <title>Genome insight into feeding habits of ladybird beetles.</title>
        <authorList>
            <person name="Li H.-S."/>
            <person name="Huang Y.-H."/>
            <person name="Pang H."/>
        </authorList>
    </citation>
    <scope>NUCLEOTIDE SEQUENCE [LARGE SCALE GENOMIC DNA]</scope>
    <source>
        <strain evidence="14">SYSU_2023b</strain>
        <tissue evidence="14">Whole body</tissue>
    </source>
</reference>
<keyword evidence="5" id="KW-0862">Zinc</keyword>
<dbReference type="GO" id="GO:0005634">
    <property type="term" value="C:nucleus"/>
    <property type="evidence" value="ECO:0007669"/>
    <property type="project" value="UniProtKB-SubCell"/>
</dbReference>
<keyword evidence="7" id="KW-0238">DNA-binding</keyword>
<accession>A0AAW1UGH4</accession>
<dbReference type="Pfam" id="PF13894">
    <property type="entry name" value="zf-C2H2_4"/>
    <property type="match status" value="1"/>
</dbReference>
<protein>
    <submittedName>
        <fullName evidence="14">Uncharacterized protein</fullName>
    </submittedName>
</protein>
<dbReference type="SMART" id="SM00355">
    <property type="entry name" value="ZnF_C2H2"/>
    <property type="match status" value="11"/>
</dbReference>
<name>A0AAW1UGH4_9CUCU</name>
<evidence type="ECO:0000313" key="15">
    <source>
        <dbReference type="Proteomes" id="UP001431783"/>
    </source>
</evidence>
<dbReference type="InterPro" id="IPR013087">
    <property type="entry name" value="Znf_C2H2_type"/>
</dbReference>
<evidence type="ECO:0000256" key="2">
    <source>
        <dbReference type="ARBA" id="ARBA00022723"/>
    </source>
</evidence>
<dbReference type="PROSITE" id="PS50280">
    <property type="entry name" value="SET"/>
    <property type="match status" value="1"/>
</dbReference>
<dbReference type="Pfam" id="PF21549">
    <property type="entry name" value="PRDM2_PR"/>
    <property type="match status" value="1"/>
</dbReference>
<keyword evidence="2" id="KW-0479">Metal-binding</keyword>
<feature type="domain" description="SET" evidence="13">
    <location>
        <begin position="59"/>
        <end position="172"/>
    </location>
</feature>
<dbReference type="EMBL" id="JARQZJ010000062">
    <property type="protein sequence ID" value="KAK9879633.1"/>
    <property type="molecule type" value="Genomic_DNA"/>
</dbReference>
<dbReference type="Gene3D" id="3.30.160.60">
    <property type="entry name" value="Classic Zinc Finger"/>
    <property type="match status" value="7"/>
</dbReference>
<sequence length="794" mass="91773">MGRIDIMAWQDWLCEDYELIEPCNMCGLLHDIDDCDYLRITNRITNKALPSKARLSLPDNLTIDVLADGSNCVKTNELIEKGTCFGPLEAVKTFSLNPTVQFPIKIFPSGEEEFLEYYLDTSDEQECTWMIFVEPADTSEEQNLACFQEKGAIYYAAIRDIPVNETLKVWYSPPYAKKMGKLVLPENSAQEFNEEVTDMNALLKSQQKILDKDSWTCKFCGVIKIEVTEFAIHIMEHYIAQLRKTCEICKATFISRKSLKKHMNIVHNNNSLTKTESPKIQSNQNIAKELSLGGPLLNNLEPIDNLDNSNLLVPSLNNLNEDFQNIGSENLNFENLLTDNVRALDHFNFEIGDCQEEFVCDICVKTFTKLHYLVQHLKRHTAENFCINCKKIFGRKENLLSHSCIGNPKFKCDQCDRSFYQKKYYKKHIDSVHNKKFKCDSCNYNYCNKYELNRHNCKAKLNEVQRYSCTICKKFYSHPSYVKKHMLRHHSSENQKLFICSSCPKQYMDKYSLKVHMKSHGEPELQCEVCYKKFFRKDVYEAHMEIHINQEMECDICNKKFYTSKSLYLHKKIHENNKFKCINCDAIFNSKSNLNKHSKTHLKSLITDNVSSYYSCLYCNKKMKLKSSLVRHINKMHPDSKNEPLLGSTEGKATTLPTETTNNNFINNNDVYLMTNSKDNIDLINDTDISELENDFHIEMIDNILLNTTKEMGINFSDDLISLTNLDVDQSIIEGDIFPADSIQNNEICLSMPDLTDQDITLGTNAYILDNGTIVEPQENSNNIVVYVLNETKD</sequence>
<dbReference type="GO" id="GO:0008170">
    <property type="term" value="F:N-methyltransferase activity"/>
    <property type="evidence" value="ECO:0007669"/>
    <property type="project" value="UniProtKB-ARBA"/>
</dbReference>
<evidence type="ECO:0000256" key="8">
    <source>
        <dbReference type="ARBA" id="ARBA00023163"/>
    </source>
</evidence>
<dbReference type="InterPro" id="IPR001214">
    <property type="entry name" value="SET_dom"/>
</dbReference>
<gene>
    <name evidence="14" type="ORF">WA026_006699</name>
</gene>
<dbReference type="InterPro" id="IPR050331">
    <property type="entry name" value="Zinc_finger"/>
</dbReference>
<dbReference type="GO" id="GO:0010468">
    <property type="term" value="P:regulation of gene expression"/>
    <property type="evidence" value="ECO:0007669"/>
    <property type="project" value="TreeGrafter"/>
</dbReference>
<evidence type="ECO:0000313" key="14">
    <source>
        <dbReference type="EMBL" id="KAK9879633.1"/>
    </source>
</evidence>
<keyword evidence="15" id="KW-1185">Reference proteome</keyword>
<dbReference type="PANTHER" id="PTHR16515:SF49">
    <property type="entry name" value="GASTRULA ZINC FINGER PROTEIN XLCGF49.1-LIKE-RELATED"/>
    <property type="match status" value="1"/>
</dbReference>
<dbReference type="PANTHER" id="PTHR16515">
    <property type="entry name" value="PR DOMAIN ZINC FINGER PROTEIN"/>
    <property type="match status" value="1"/>
</dbReference>
<comment type="caution">
    <text evidence="14">The sequence shown here is derived from an EMBL/GenBank/DDBJ whole genome shotgun (WGS) entry which is preliminary data.</text>
</comment>
<proteinExistence type="predicted"/>
<evidence type="ECO:0000256" key="9">
    <source>
        <dbReference type="ARBA" id="ARBA00023242"/>
    </source>
</evidence>
<dbReference type="Pfam" id="PF00096">
    <property type="entry name" value="zf-C2H2"/>
    <property type="match status" value="5"/>
</dbReference>
<dbReference type="Proteomes" id="UP001431783">
    <property type="component" value="Unassembled WGS sequence"/>
</dbReference>
<evidence type="ECO:0000256" key="1">
    <source>
        <dbReference type="ARBA" id="ARBA00004123"/>
    </source>
</evidence>
<feature type="domain" description="C2H2-type" evidence="12">
    <location>
        <begin position="579"/>
        <end position="601"/>
    </location>
</feature>
<dbReference type="SUPFAM" id="SSF57667">
    <property type="entry name" value="beta-beta-alpha zinc fingers"/>
    <property type="match status" value="4"/>
</dbReference>
<dbReference type="InterPro" id="IPR036236">
    <property type="entry name" value="Znf_C2H2_sf"/>
</dbReference>
<feature type="domain" description="C2H2-type" evidence="12">
    <location>
        <begin position="244"/>
        <end position="272"/>
    </location>
</feature>
<keyword evidence="6" id="KW-0805">Transcription regulation</keyword>
<evidence type="ECO:0000256" key="11">
    <source>
        <dbReference type="SAM" id="MobiDB-lite"/>
    </source>
</evidence>
<dbReference type="PROSITE" id="PS50157">
    <property type="entry name" value="ZINC_FINGER_C2H2_2"/>
    <property type="match status" value="9"/>
</dbReference>
<feature type="domain" description="C2H2-type" evidence="12">
    <location>
        <begin position="498"/>
        <end position="525"/>
    </location>
</feature>
<evidence type="ECO:0000256" key="5">
    <source>
        <dbReference type="ARBA" id="ARBA00022833"/>
    </source>
</evidence>
<evidence type="ECO:0000259" key="13">
    <source>
        <dbReference type="PROSITE" id="PS50280"/>
    </source>
</evidence>
<keyword evidence="8" id="KW-0804">Transcription</keyword>
<evidence type="ECO:0000256" key="4">
    <source>
        <dbReference type="ARBA" id="ARBA00022771"/>
    </source>
</evidence>
<dbReference type="FunFam" id="3.30.160.60:FF:000446">
    <property type="entry name" value="Zinc finger protein"/>
    <property type="match status" value="1"/>
</dbReference>
<feature type="domain" description="C2H2-type" evidence="12">
    <location>
        <begin position="358"/>
        <end position="385"/>
    </location>
</feature>
<feature type="domain" description="C2H2-type" evidence="12">
    <location>
        <begin position="614"/>
        <end position="642"/>
    </location>
</feature>
<dbReference type="AlphaFoldDB" id="A0AAW1UGH4"/>
<dbReference type="GO" id="GO:0003677">
    <property type="term" value="F:DNA binding"/>
    <property type="evidence" value="ECO:0007669"/>
    <property type="project" value="UniProtKB-KW"/>
</dbReference>
<keyword evidence="3" id="KW-0677">Repeat</keyword>
<comment type="subcellular location">
    <subcellularLocation>
        <location evidence="1">Nucleus</location>
    </subcellularLocation>
</comment>
<feature type="domain" description="C2H2-type" evidence="12">
    <location>
        <begin position="552"/>
        <end position="579"/>
    </location>
</feature>
<keyword evidence="9" id="KW-0539">Nucleus</keyword>
<dbReference type="Gene3D" id="2.170.270.10">
    <property type="entry name" value="SET domain"/>
    <property type="match status" value="1"/>
</dbReference>
<dbReference type="GO" id="GO:0008270">
    <property type="term" value="F:zinc ion binding"/>
    <property type="evidence" value="ECO:0007669"/>
    <property type="project" value="UniProtKB-KW"/>
</dbReference>
<feature type="compositionally biased region" description="Polar residues" evidence="11">
    <location>
        <begin position="651"/>
        <end position="660"/>
    </location>
</feature>
<dbReference type="PROSITE" id="PS00028">
    <property type="entry name" value="ZINC_FINGER_C2H2_1"/>
    <property type="match status" value="9"/>
</dbReference>
<evidence type="ECO:0000256" key="3">
    <source>
        <dbReference type="ARBA" id="ARBA00022737"/>
    </source>
</evidence>
<evidence type="ECO:0000256" key="7">
    <source>
        <dbReference type="ARBA" id="ARBA00023125"/>
    </source>
</evidence>
<evidence type="ECO:0000256" key="6">
    <source>
        <dbReference type="ARBA" id="ARBA00023015"/>
    </source>
</evidence>
<organism evidence="14 15">
    <name type="scientific">Henosepilachna vigintioctopunctata</name>
    <dbReference type="NCBI Taxonomy" id="420089"/>
    <lineage>
        <taxon>Eukaryota</taxon>
        <taxon>Metazoa</taxon>
        <taxon>Ecdysozoa</taxon>
        <taxon>Arthropoda</taxon>
        <taxon>Hexapoda</taxon>
        <taxon>Insecta</taxon>
        <taxon>Pterygota</taxon>
        <taxon>Neoptera</taxon>
        <taxon>Endopterygota</taxon>
        <taxon>Coleoptera</taxon>
        <taxon>Polyphaga</taxon>
        <taxon>Cucujiformia</taxon>
        <taxon>Coccinelloidea</taxon>
        <taxon>Coccinellidae</taxon>
        <taxon>Epilachninae</taxon>
        <taxon>Epilachnini</taxon>
        <taxon>Henosepilachna</taxon>
    </lineage>
</organism>
<dbReference type="InterPro" id="IPR046341">
    <property type="entry name" value="SET_dom_sf"/>
</dbReference>
<feature type="domain" description="C2H2-type" evidence="12">
    <location>
        <begin position="525"/>
        <end position="552"/>
    </location>
</feature>
<evidence type="ECO:0000256" key="10">
    <source>
        <dbReference type="PROSITE-ProRule" id="PRU00042"/>
    </source>
</evidence>
<feature type="domain" description="C2H2-type" evidence="12">
    <location>
        <begin position="410"/>
        <end position="438"/>
    </location>
</feature>
<feature type="region of interest" description="Disordered" evidence="11">
    <location>
        <begin position="640"/>
        <end position="660"/>
    </location>
</feature>
<feature type="domain" description="C2H2-type" evidence="12">
    <location>
        <begin position="467"/>
        <end position="495"/>
    </location>
</feature>
<evidence type="ECO:0000259" key="12">
    <source>
        <dbReference type="PROSITE" id="PS50157"/>
    </source>
</evidence>
<dbReference type="GO" id="GO:0008757">
    <property type="term" value="F:S-adenosylmethionine-dependent methyltransferase activity"/>
    <property type="evidence" value="ECO:0007669"/>
    <property type="project" value="UniProtKB-ARBA"/>
</dbReference>